<evidence type="ECO:0000256" key="7">
    <source>
        <dbReference type="ARBA" id="ARBA00022692"/>
    </source>
</evidence>
<dbReference type="EMBL" id="VMNW02000002">
    <property type="protein sequence ID" value="KAA9166424.1"/>
    <property type="molecule type" value="Genomic_DNA"/>
</dbReference>
<evidence type="ECO:0000256" key="10">
    <source>
        <dbReference type="ARBA" id="ARBA00023002"/>
    </source>
</evidence>
<evidence type="ECO:0000313" key="15">
    <source>
        <dbReference type="EMBL" id="KAA9166424.1"/>
    </source>
</evidence>
<dbReference type="SUPFAM" id="SSF51905">
    <property type="entry name" value="FAD/NAD(P)-binding domain"/>
    <property type="match status" value="1"/>
</dbReference>
<feature type="domain" description="Glucose-methanol-choline oxidoreductase C-terminal" evidence="14">
    <location>
        <begin position="502"/>
        <end position="636"/>
    </location>
</feature>
<dbReference type="Gene3D" id="3.50.50.60">
    <property type="entry name" value="FAD/NAD(P)-binding domain"/>
    <property type="match status" value="2"/>
</dbReference>
<organism evidence="15 16">
    <name type="scientific">Amycolatopsis acidicola</name>
    <dbReference type="NCBI Taxonomy" id="2596893"/>
    <lineage>
        <taxon>Bacteria</taxon>
        <taxon>Bacillati</taxon>
        <taxon>Actinomycetota</taxon>
        <taxon>Actinomycetes</taxon>
        <taxon>Pseudonocardiales</taxon>
        <taxon>Pseudonocardiaceae</taxon>
        <taxon>Amycolatopsis</taxon>
    </lineage>
</organism>
<dbReference type="PANTHER" id="PTHR46056:SF12">
    <property type="entry name" value="LONG-CHAIN-ALCOHOL OXIDASE"/>
    <property type="match status" value="1"/>
</dbReference>
<dbReference type="GO" id="GO:0046577">
    <property type="term" value="F:long-chain-alcohol oxidase activity"/>
    <property type="evidence" value="ECO:0007669"/>
    <property type="project" value="UniProtKB-EC"/>
</dbReference>
<evidence type="ECO:0000256" key="5">
    <source>
        <dbReference type="ARBA" id="ARBA00013125"/>
    </source>
</evidence>
<dbReference type="InterPro" id="IPR036188">
    <property type="entry name" value="FAD/NAD-bd_sf"/>
</dbReference>
<proteinExistence type="inferred from homology"/>
<evidence type="ECO:0000256" key="2">
    <source>
        <dbReference type="ARBA" id="ARBA00003842"/>
    </source>
</evidence>
<feature type="domain" description="Glucose-methanol-choline oxidoreductase N-terminal" evidence="12">
    <location>
        <begin position="212"/>
        <end position="421"/>
    </location>
</feature>
<dbReference type="GO" id="GO:0016020">
    <property type="term" value="C:membrane"/>
    <property type="evidence" value="ECO:0007669"/>
    <property type="project" value="UniProtKB-SubCell"/>
</dbReference>
<evidence type="ECO:0000313" key="16">
    <source>
        <dbReference type="Proteomes" id="UP000319769"/>
    </source>
</evidence>
<evidence type="ECO:0000256" key="6">
    <source>
        <dbReference type="ARBA" id="ARBA00022630"/>
    </source>
</evidence>
<dbReference type="PIRSF" id="PIRSF028937">
    <property type="entry name" value="Lg_Ch_AO"/>
    <property type="match status" value="1"/>
</dbReference>
<comment type="function">
    <text evidence="2">Long-chain fatty alcohol oxidase involved in the omega-oxidation pathway of lipid degradation.</text>
</comment>
<evidence type="ECO:0000259" key="13">
    <source>
        <dbReference type="Pfam" id="PF00890"/>
    </source>
</evidence>
<dbReference type="PANTHER" id="PTHR46056">
    <property type="entry name" value="LONG-CHAIN-ALCOHOL OXIDASE"/>
    <property type="match status" value="1"/>
</dbReference>
<keyword evidence="6" id="KW-0285">Flavoprotein</keyword>
<evidence type="ECO:0000256" key="1">
    <source>
        <dbReference type="ARBA" id="ARBA00000920"/>
    </source>
</evidence>
<evidence type="ECO:0000256" key="3">
    <source>
        <dbReference type="ARBA" id="ARBA00004370"/>
    </source>
</evidence>
<dbReference type="OrthoDB" id="9798604at2"/>
<keyword evidence="7" id="KW-0812">Transmembrane</keyword>
<dbReference type="InterPro" id="IPR000172">
    <property type="entry name" value="GMC_OxRdtase_N"/>
</dbReference>
<keyword evidence="11" id="KW-0472">Membrane</keyword>
<dbReference type="InterPro" id="IPR007867">
    <property type="entry name" value="GMC_OxRtase_C"/>
</dbReference>
<evidence type="ECO:0000256" key="9">
    <source>
        <dbReference type="ARBA" id="ARBA00022989"/>
    </source>
</evidence>
<keyword evidence="9" id="KW-1133">Transmembrane helix</keyword>
<dbReference type="GO" id="GO:0050660">
    <property type="term" value="F:flavin adenine dinucleotide binding"/>
    <property type="evidence" value="ECO:0007669"/>
    <property type="project" value="InterPro"/>
</dbReference>
<sequence length="651" mass="68491">MEGDPVREPTDPDAARTLSAVCDAFLPSLPPPEGADRALAEFYRDGALARGIDESVRSGVAGLTANLRDAVAAVLEYLAAQGFADLSAEERVRVLDEAAELNPVLRLGIRQLRAMTFGAFVGAVDETGRNPVWPVVGYPGPPALAAGDVPGRIAVTEPGDVVSADVCVIGSGAGGAVIAARAAEAGHSVVIVEAGQRRDESDFDQIDAHAGEMFLRGGALYSDTGSVGVLAGSVLGGGTLINSMVCLRTPGEIRELWAAEGLSGVDGPEFDKYTDLVWERLGVNTDATTYNANTRAMITGLAAHGYAHEPLPRNAKLDDEAEYCGFCNAGCRRGSKASVLHTYLRDAVAAGARIITGCTVERITTTGGRATGVIATRDGKRLSVGAPTVVVAAGGVESPAVLLRSGIGGPAAGKNLRLHPAWIVTGVYDQPVEAWSGQIQSAVSFDLTRCENGTGFLVESLTLNPLTWAGQTPFTGAARHREMLRNLPYFATWHGVAHDHGSGEVYLDREGRAAIRWDLDDETDLRVARRAHTELARMHRAAGAREIFTFHWSDHRWRRGEDFEDYLASLATAPAAEHTAFSAHQMGSCRLGADPATSVADGRGQLHDTAGVWIGDASALPTAPGVNPMITIMALAERTAAALLASRTVPA</sequence>
<feature type="domain" description="FAD-dependent oxidoreductase 2 FAD-binding" evidence="13">
    <location>
        <begin position="165"/>
        <end position="197"/>
    </location>
</feature>
<protein>
    <recommendedName>
        <fullName evidence="5">long-chain-alcohol oxidase</fullName>
        <ecNumber evidence="5">1.1.3.20</ecNumber>
    </recommendedName>
</protein>
<accession>A0A5N0VM94</accession>
<comment type="subcellular location">
    <subcellularLocation>
        <location evidence="3">Membrane</location>
    </subcellularLocation>
</comment>
<comment type="catalytic activity">
    <reaction evidence="1">
        <text>a long-chain primary fatty alcohol + O2 = a long-chain fatty aldehyde + H2O2</text>
        <dbReference type="Rhea" id="RHEA:22756"/>
        <dbReference type="ChEBI" id="CHEBI:15379"/>
        <dbReference type="ChEBI" id="CHEBI:16240"/>
        <dbReference type="ChEBI" id="CHEBI:17176"/>
        <dbReference type="ChEBI" id="CHEBI:77396"/>
        <dbReference type="EC" id="1.1.3.20"/>
    </reaction>
</comment>
<dbReference type="Pfam" id="PF00890">
    <property type="entry name" value="FAD_binding_2"/>
    <property type="match status" value="1"/>
</dbReference>
<comment type="similarity">
    <text evidence="4">Belongs to the GMC oxidoreductase family.</text>
</comment>
<dbReference type="InterPro" id="IPR003953">
    <property type="entry name" value="FAD-dep_OxRdtase_2_FAD-bd"/>
</dbReference>
<dbReference type="EC" id="1.1.3.20" evidence="5"/>
<evidence type="ECO:0000259" key="14">
    <source>
        <dbReference type="Pfam" id="PF05199"/>
    </source>
</evidence>
<comment type="caution">
    <text evidence="15">The sequence shown here is derived from an EMBL/GenBank/DDBJ whole genome shotgun (WGS) entry which is preliminary data.</text>
</comment>
<dbReference type="Proteomes" id="UP000319769">
    <property type="component" value="Unassembled WGS sequence"/>
</dbReference>
<keyword evidence="8" id="KW-0274">FAD</keyword>
<evidence type="ECO:0000256" key="11">
    <source>
        <dbReference type="ARBA" id="ARBA00023136"/>
    </source>
</evidence>
<evidence type="ECO:0000256" key="4">
    <source>
        <dbReference type="ARBA" id="ARBA00010790"/>
    </source>
</evidence>
<reference evidence="15" key="1">
    <citation type="submission" date="2019-09" db="EMBL/GenBank/DDBJ databases">
        <authorList>
            <person name="Teo W.F.A."/>
            <person name="Duangmal K."/>
        </authorList>
    </citation>
    <scope>NUCLEOTIDE SEQUENCE [LARGE SCALE GENOMIC DNA]</scope>
    <source>
        <strain evidence="15">K81G1</strain>
    </source>
</reference>
<name>A0A5N0VM94_9PSEU</name>
<dbReference type="InterPro" id="IPR012400">
    <property type="entry name" value="Long_Oxdase"/>
</dbReference>
<evidence type="ECO:0000259" key="12">
    <source>
        <dbReference type="Pfam" id="PF00732"/>
    </source>
</evidence>
<dbReference type="Pfam" id="PF00732">
    <property type="entry name" value="GMC_oxred_N"/>
    <property type="match status" value="1"/>
</dbReference>
<keyword evidence="10" id="KW-0560">Oxidoreductase</keyword>
<gene>
    <name evidence="15" type="ORF">FPZ12_002365</name>
</gene>
<dbReference type="AlphaFoldDB" id="A0A5N0VM94"/>
<dbReference type="Pfam" id="PF05199">
    <property type="entry name" value="GMC_oxred_C"/>
    <property type="match status" value="1"/>
</dbReference>
<keyword evidence="16" id="KW-1185">Reference proteome</keyword>
<evidence type="ECO:0000256" key="8">
    <source>
        <dbReference type="ARBA" id="ARBA00022827"/>
    </source>
</evidence>